<comment type="catalytic activity">
    <reaction evidence="5">
        <text>a very long-chain fatty acid + ATP + CoA = a very long-chain fatty acyl-CoA + AMP + diphosphate</text>
        <dbReference type="Rhea" id="RHEA:54536"/>
        <dbReference type="ChEBI" id="CHEBI:30616"/>
        <dbReference type="ChEBI" id="CHEBI:33019"/>
        <dbReference type="ChEBI" id="CHEBI:57287"/>
        <dbReference type="ChEBI" id="CHEBI:58950"/>
        <dbReference type="ChEBI" id="CHEBI:138261"/>
        <dbReference type="ChEBI" id="CHEBI:456215"/>
    </reaction>
    <physiologicalReaction direction="left-to-right" evidence="5">
        <dbReference type="Rhea" id="RHEA:54537"/>
    </physiologicalReaction>
</comment>
<keyword evidence="10" id="KW-1185">Reference proteome</keyword>
<proteinExistence type="inferred from homology"/>
<dbReference type="PANTHER" id="PTHR43107:SF15">
    <property type="entry name" value="FATTY ACID TRANSPORT PROTEIN 3, ISOFORM A"/>
    <property type="match status" value="1"/>
</dbReference>
<protein>
    <recommendedName>
        <fullName evidence="6">Long-chain-fatty-acid--CoA ligase</fullName>
    </recommendedName>
</protein>
<dbReference type="Pfam" id="PF00501">
    <property type="entry name" value="AMP-binding"/>
    <property type="match status" value="1"/>
</dbReference>
<reference evidence="9 10" key="1">
    <citation type="submission" date="2022-01" db="EMBL/GenBank/DDBJ databases">
        <title>A chromosomal length assembly of Cordylochernes scorpioides.</title>
        <authorList>
            <person name="Zeh D."/>
            <person name="Zeh J."/>
        </authorList>
    </citation>
    <scope>NUCLEOTIDE SEQUENCE [LARGE SCALE GENOMIC DNA]</scope>
    <source>
        <strain evidence="9">IN4F17</strain>
        <tissue evidence="9">Whole Body</tissue>
    </source>
</reference>
<accession>A0ABY6JZC7</accession>
<dbReference type="InterPro" id="IPR000873">
    <property type="entry name" value="AMP-dep_synth/lig_dom"/>
</dbReference>
<sequence>MFLRRFVYISGAVRFFINVKPIDVIYTALPFYHSASGIITISQCVLHGNTVAIRSKFSASKFWEDCIKYKCTVSHYIGEMCRFLLAQPDKPTDRQHQVRVMYGNGLRPQIWTQFTQRFSIDTVAEFYGSTEGNANVVNFPGKVGACGFVPVIVPSKYPVTLIKVDPETREPVRDKEGLCQLCKPGRIGQIPILD</sequence>
<comment type="catalytic activity">
    <reaction evidence="7">
        <text>tetracosanoate + ATP + CoA = tetracosanoyl-CoA + AMP + diphosphate</text>
        <dbReference type="Rhea" id="RHEA:33639"/>
        <dbReference type="ChEBI" id="CHEBI:30616"/>
        <dbReference type="ChEBI" id="CHEBI:31014"/>
        <dbReference type="ChEBI" id="CHEBI:33019"/>
        <dbReference type="ChEBI" id="CHEBI:57287"/>
        <dbReference type="ChEBI" id="CHEBI:65052"/>
        <dbReference type="ChEBI" id="CHEBI:456215"/>
    </reaction>
    <physiologicalReaction direction="left-to-right" evidence="7">
        <dbReference type="Rhea" id="RHEA:33640"/>
    </physiologicalReaction>
</comment>
<comment type="similarity">
    <text evidence="1">Belongs to the ATP-dependent AMP-binding enzyme family.</text>
</comment>
<evidence type="ECO:0000313" key="9">
    <source>
        <dbReference type="EMBL" id="UYV61941.1"/>
    </source>
</evidence>
<organism evidence="9 10">
    <name type="scientific">Cordylochernes scorpioides</name>
    <dbReference type="NCBI Taxonomy" id="51811"/>
    <lineage>
        <taxon>Eukaryota</taxon>
        <taxon>Metazoa</taxon>
        <taxon>Ecdysozoa</taxon>
        <taxon>Arthropoda</taxon>
        <taxon>Chelicerata</taxon>
        <taxon>Arachnida</taxon>
        <taxon>Pseudoscorpiones</taxon>
        <taxon>Cheliferoidea</taxon>
        <taxon>Chernetidae</taxon>
        <taxon>Cordylochernes</taxon>
    </lineage>
</organism>
<evidence type="ECO:0000256" key="5">
    <source>
        <dbReference type="ARBA" id="ARBA00036527"/>
    </source>
</evidence>
<evidence type="ECO:0000256" key="7">
    <source>
        <dbReference type="ARBA" id="ARBA00048666"/>
    </source>
</evidence>
<keyword evidence="3" id="KW-0547">Nucleotide-binding</keyword>
<gene>
    <name evidence="9" type="ORF">LAZ67_1007123</name>
</gene>
<dbReference type="SUPFAM" id="SSF56801">
    <property type="entry name" value="Acetyl-CoA synthetase-like"/>
    <property type="match status" value="1"/>
</dbReference>
<dbReference type="EMBL" id="CP092863">
    <property type="protein sequence ID" value="UYV61941.1"/>
    <property type="molecule type" value="Genomic_DNA"/>
</dbReference>
<dbReference type="InterPro" id="IPR042099">
    <property type="entry name" value="ANL_N_sf"/>
</dbReference>
<keyword evidence="2" id="KW-0436">Ligase</keyword>
<evidence type="ECO:0000259" key="8">
    <source>
        <dbReference type="Pfam" id="PF00501"/>
    </source>
</evidence>
<evidence type="ECO:0000256" key="3">
    <source>
        <dbReference type="ARBA" id="ARBA00022741"/>
    </source>
</evidence>
<dbReference type="PANTHER" id="PTHR43107">
    <property type="entry name" value="LONG-CHAIN FATTY ACID TRANSPORT PROTEIN"/>
    <property type="match status" value="1"/>
</dbReference>
<feature type="domain" description="AMP-dependent synthetase/ligase" evidence="8">
    <location>
        <begin position="18"/>
        <end position="176"/>
    </location>
</feature>
<keyword evidence="4" id="KW-0067">ATP-binding</keyword>
<dbReference type="Proteomes" id="UP001235939">
    <property type="component" value="Chromosome 01"/>
</dbReference>
<evidence type="ECO:0000256" key="6">
    <source>
        <dbReference type="ARBA" id="ARBA00041297"/>
    </source>
</evidence>
<evidence type="ECO:0000313" key="10">
    <source>
        <dbReference type="Proteomes" id="UP001235939"/>
    </source>
</evidence>
<evidence type="ECO:0000256" key="1">
    <source>
        <dbReference type="ARBA" id="ARBA00006432"/>
    </source>
</evidence>
<evidence type="ECO:0000256" key="2">
    <source>
        <dbReference type="ARBA" id="ARBA00022598"/>
    </source>
</evidence>
<evidence type="ECO:0000256" key="4">
    <source>
        <dbReference type="ARBA" id="ARBA00022840"/>
    </source>
</evidence>
<name>A0ABY6JZC7_9ARAC</name>
<dbReference type="Gene3D" id="3.40.50.12780">
    <property type="entry name" value="N-terminal domain of ligase-like"/>
    <property type="match status" value="1"/>
</dbReference>